<organism evidence="2 3">
    <name type="scientific">Rhizobium gallicum bv. gallicum R602sp</name>
    <dbReference type="NCBI Taxonomy" id="1041138"/>
    <lineage>
        <taxon>Bacteria</taxon>
        <taxon>Pseudomonadati</taxon>
        <taxon>Pseudomonadota</taxon>
        <taxon>Alphaproteobacteria</taxon>
        <taxon>Hyphomicrobiales</taxon>
        <taxon>Rhizobiaceae</taxon>
        <taxon>Rhizobium/Agrobacterium group</taxon>
        <taxon>Rhizobium</taxon>
    </lineage>
</organism>
<name>A0A0B4X3B1_9HYPH</name>
<dbReference type="HOGENOM" id="CLU_1729895_0_0_5"/>
<evidence type="ECO:0000313" key="2">
    <source>
        <dbReference type="EMBL" id="AJD41012.1"/>
    </source>
</evidence>
<reference evidence="2 3" key="1">
    <citation type="submission" date="2013-11" db="EMBL/GenBank/DDBJ databases">
        <title>Complete genome sequence of Rhizobium gallicum bv. gallicum R602.</title>
        <authorList>
            <person name="Bustos P."/>
            <person name="Santamaria R.I."/>
            <person name="Lozano L."/>
            <person name="Acosta J.L."/>
            <person name="Ormeno-Orrillo E."/>
            <person name="Rogel M.A."/>
            <person name="Romero D."/>
            <person name="Cevallos M.A."/>
            <person name="Martinez-Romero E."/>
            <person name="Gonzalez V."/>
        </authorList>
    </citation>
    <scope>NUCLEOTIDE SEQUENCE [LARGE SCALE GENOMIC DNA]</scope>
    <source>
        <strain evidence="2 3">R602</strain>
    </source>
</reference>
<keyword evidence="1" id="KW-0812">Transmembrane</keyword>
<accession>A0A0B4X3B1</accession>
<feature type="transmembrane region" description="Helical" evidence="1">
    <location>
        <begin position="128"/>
        <end position="150"/>
    </location>
</feature>
<gene>
    <name evidence="2" type="ORF">RGR602_CH01673</name>
</gene>
<dbReference type="AlphaFoldDB" id="A0A0B4X3B1"/>
<protein>
    <submittedName>
        <fullName evidence="2">Uncharacterized protein</fullName>
    </submittedName>
</protein>
<keyword evidence="1" id="KW-0472">Membrane</keyword>
<keyword evidence="3" id="KW-1185">Reference proteome</keyword>
<proteinExistence type="predicted"/>
<sequence length="151" mass="16969">MNTHESQVQFNNAIRFAQWFYGYSTSPQDASQDDRKYRDAGPYAAGGPLALRLPAAGAVPFRRQTIRPAARLPPDRTFRHPRRRRGGGHRENLARLVAWLAHTAIDEAKVRGKTTLAQDQALHIACKIVWLASLVLSATLLDGSSILLWWR</sequence>
<keyword evidence="1" id="KW-1133">Transmembrane helix</keyword>
<dbReference type="Proteomes" id="UP000031368">
    <property type="component" value="Chromosome"/>
</dbReference>
<evidence type="ECO:0000256" key="1">
    <source>
        <dbReference type="SAM" id="Phobius"/>
    </source>
</evidence>
<evidence type="ECO:0000313" key="3">
    <source>
        <dbReference type="Proteomes" id="UP000031368"/>
    </source>
</evidence>
<dbReference type="KEGG" id="rga:RGR602_CH01673"/>
<dbReference type="EMBL" id="CP006877">
    <property type="protein sequence ID" value="AJD41012.1"/>
    <property type="molecule type" value="Genomic_DNA"/>
</dbReference>